<name>A0A409X4H8_9AGAR</name>
<dbReference type="EMBL" id="NHTK01004664">
    <property type="protein sequence ID" value="PPQ85652.1"/>
    <property type="molecule type" value="Genomic_DNA"/>
</dbReference>
<organism evidence="2 3">
    <name type="scientific">Panaeolus cyanescens</name>
    <dbReference type="NCBI Taxonomy" id="181874"/>
    <lineage>
        <taxon>Eukaryota</taxon>
        <taxon>Fungi</taxon>
        <taxon>Dikarya</taxon>
        <taxon>Basidiomycota</taxon>
        <taxon>Agaricomycotina</taxon>
        <taxon>Agaricomycetes</taxon>
        <taxon>Agaricomycetidae</taxon>
        <taxon>Agaricales</taxon>
        <taxon>Agaricineae</taxon>
        <taxon>Galeropsidaceae</taxon>
        <taxon>Panaeolus</taxon>
    </lineage>
</organism>
<feature type="chain" id="PRO_5019142031" description="Hydrophobin" evidence="1">
    <location>
        <begin position="22"/>
        <end position="75"/>
    </location>
</feature>
<dbReference type="InParanoid" id="A0A409X4H8"/>
<protein>
    <recommendedName>
        <fullName evidence="4">Hydrophobin</fullName>
    </recommendedName>
</protein>
<dbReference type="OrthoDB" id="2564904at2759"/>
<dbReference type="AlphaFoldDB" id="A0A409X4H8"/>
<gene>
    <name evidence="2" type="ORF">CVT24_012586</name>
</gene>
<dbReference type="Proteomes" id="UP000284842">
    <property type="component" value="Unassembled WGS sequence"/>
</dbReference>
<keyword evidence="3" id="KW-1185">Reference proteome</keyword>
<accession>A0A409X4H8</accession>
<evidence type="ECO:0000256" key="1">
    <source>
        <dbReference type="SAM" id="SignalP"/>
    </source>
</evidence>
<proteinExistence type="predicted"/>
<comment type="caution">
    <text evidence="2">The sequence shown here is derived from an EMBL/GenBank/DDBJ whole genome shotgun (WGS) entry which is preliminary data.</text>
</comment>
<feature type="signal peptide" evidence="1">
    <location>
        <begin position="1"/>
        <end position="21"/>
    </location>
</feature>
<evidence type="ECO:0008006" key="4">
    <source>
        <dbReference type="Google" id="ProtNLM"/>
    </source>
</evidence>
<keyword evidence="1" id="KW-0732">Signal</keyword>
<evidence type="ECO:0000313" key="3">
    <source>
        <dbReference type="Proteomes" id="UP000284842"/>
    </source>
</evidence>
<evidence type="ECO:0000313" key="2">
    <source>
        <dbReference type="EMBL" id="PPQ85652.1"/>
    </source>
</evidence>
<sequence>MFSTLAAAFMLALPAISNAQARNLPPGVVATGTMGPTNPPAPTMGTALNQSSVARLLSVNAVDVSLPSMLAPCII</sequence>
<reference evidence="2 3" key="1">
    <citation type="journal article" date="2018" name="Evol. Lett.">
        <title>Horizontal gene cluster transfer increased hallucinogenic mushroom diversity.</title>
        <authorList>
            <person name="Reynolds H.T."/>
            <person name="Vijayakumar V."/>
            <person name="Gluck-Thaler E."/>
            <person name="Korotkin H.B."/>
            <person name="Matheny P.B."/>
            <person name="Slot J.C."/>
        </authorList>
    </citation>
    <scope>NUCLEOTIDE SEQUENCE [LARGE SCALE GENOMIC DNA]</scope>
    <source>
        <strain evidence="2 3">2629</strain>
    </source>
</reference>